<name>A0ABD5Q5B1_9EURY</name>
<evidence type="ECO:0000259" key="1">
    <source>
        <dbReference type="Pfam" id="PF18545"/>
    </source>
</evidence>
<evidence type="ECO:0000313" key="2">
    <source>
        <dbReference type="EMBL" id="MFC4825864.1"/>
    </source>
</evidence>
<evidence type="ECO:0000313" key="3">
    <source>
        <dbReference type="Proteomes" id="UP001595945"/>
    </source>
</evidence>
<protein>
    <submittedName>
        <fullName evidence="2">HalOD1 output domain-containing protein</fullName>
    </submittedName>
</protein>
<organism evidence="2 3">
    <name type="scientific">Halorussus aquaticus</name>
    <dbReference type="NCBI Taxonomy" id="2953748"/>
    <lineage>
        <taxon>Archaea</taxon>
        <taxon>Methanobacteriati</taxon>
        <taxon>Methanobacteriota</taxon>
        <taxon>Stenosarchaea group</taxon>
        <taxon>Halobacteria</taxon>
        <taxon>Halobacteriales</taxon>
        <taxon>Haladaptataceae</taxon>
        <taxon>Halorussus</taxon>
    </lineage>
</organism>
<gene>
    <name evidence="2" type="ORF">ACFO9K_16535</name>
</gene>
<sequence>MTSTSNASDGWQTEDTYYYRASGGEPLSEAVVAAVAAFSDRSSVGSDADEALEPLYGTIDPDALDVIFRDTTDEPRSGTVEFAYSGHDVTVRSDGLVTVTEQ</sequence>
<dbReference type="Pfam" id="PF18545">
    <property type="entry name" value="HalOD1"/>
    <property type="match status" value="1"/>
</dbReference>
<comment type="caution">
    <text evidence="2">The sequence shown here is derived from an EMBL/GenBank/DDBJ whole genome shotgun (WGS) entry which is preliminary data.</text>
</comment>
<dbReference type="EMBL" id="JBHSHT010000002">
    <property type="protein sequence ID" value="MFC4825864.1"/>
    <property type="molecule type" value="Genomic_DNA"/>
</dbReference>
<proteinExistence type="predicted"/>
<dbReference type="RefSeq" id="WP_254268508.1">
    <property type="nucleotide sequence ID" value="NZ_CP100400.1"/>
</dbReference>
<feature type="domain" description="Halobacterial output" evidence="1">
    <location>
        <begin position="24"/>
        <end position="101"/>
    </location>
</feature>
<dbReference type="AlphaFoldDB" id="A0ABD5Q5B1"/>
<dbReference type="InterPro" id="IPR040624">
    <property type="entry name" value="HalOD1"/>
</dbReference>
<dbReference type="GeneID" id="73043408"/>
<reference evidence="2 3" key="1">
    <citation type="journal article" date="2019" name="Int. J. Syst. Evol. Microbiol.">
        <title>The Global Catalogue of Microorganisms (GCM) 10K type strain sequencing project: providing services to taxonomists for standard genome sequencing and annotation.</title>
        <authorList>
            <consortium name="The Broad Institute Genomics Platform"/>
            <consortium name="The Broad Institute Genome Sequencing Center for Infectious Disease"/>
            <person name="Wu L."/>
            <person name="Ma J."/>
        </authorList>
    </citation>
    <scope>NUCLEOTIDE SEQUENCE [LARGE SCALE GENOMIC DNA]</scope>
    <source>
        <strain evidence="2 3">XZYJ18</strain>
    </source>
</reference>
<keyword evidence="3" id="KW-1185">Reference proteome</keyword>
<dbReference type="Proteomes" id="UP001595945">
    <property type="component" value="Unassembled WGS sequence"/>
</dbReference>
<accession>A0ABD5Q5B1</accession>